<evidence type="ECO:0000313" key="2">
    <source>
        <dbReference type="Proteomes" id="UP001056120"/>
    </source>
</evidence>
<sequence length="183" mass="20744">METSLPYSGDSTALRVNTNRKPPTVSSAGDASALRIHAKQTFHIDSKLQLRSYLEFPHVAHKMSLLEDDLHLLIHMLDAAYDGECMFVGFRNEDMRMKVINGVCSKEFQEADARRRRVGEPLLQARMRWLSYSVKIKATIIVIPLKIPNLRTRAGSGMCSKQCDCRSTCREDKCHWLIASTSC</sequence>
<organism evidence="1 2">
    <name type="scientific">Smallanthus sonchifolius</name>
    <dbReference type="NCBI Taxonomy" id="185202"/>
    <lineage>
        <taxon>Eukaryota</taxon>
        <taxon>Viridiplantae</taxon>
        <taxon>Streptophyta</taxon>
        <taxon>Embryophyta</taxon>
        <taxon>Tracheophyta</taxon>
        <taxon>Spermatophyta</taxon>
        <taxon>Magnoliopsida</taxon>
        <taxon>eudicotyledons</taxon>
        <taxon>Gunneridae</taxon>
        <taxon>Pentapetalae</taxon>
        <taxon>asterids</taxon>
        <taxon>campanulids</taxon>
        <taxon>Asterales</taxon>
        <taxon>Asteraceae</taxon>
        <taxon>Asteroideae</taxon>
        <taxon>Heliantheae alliance</taxon>
        <taxon>Millerieae</taxon>
        <taxon>Smallanthus</taxon>
    </lineage>
</organism>
<dbReference type="Proteomes" id="UP001056120">
    <property type="component" value="Linkage Group LG05"/>
</dbReference>
<keyword evidence="2" id="KW-1185">Reference proteome</keyword>
<evidence type="ECO:0000313" key="1">
    <source>
        <dbReference type="EMBL" id="KAI3816451.1"/>
    </source>
</evidence>
<dbReference type="EMBL" id="CM042022">
    <property type="protein sequence ID" value="KAI3816451.1"/>
    <property type="molecule type" value="Genomic_DNA"/>
</dbReference>
<proteinExistence type="predicted"/>
<reference evidence="2" key="1">
    <citation type="journal article" date="2022" name="Mol. Ecol. Resour.">
        <title>The genomes of chicory, endive, great burdock and yacon provide insights into Asteraceae palaeo-polyploidization history and plant inulin production.</title>
        <authorList>
            <person name="Fan W."/>
            <person name="Wang S."/>
            <person name="Wang H."/>
            <person name="Wang A."/>
            <person name="Jiang F."/>
            <person name="Liu H."/>
            <person name="Zhao H."/>
            <person name="Xu D."/>
            <person name="Zhang Y."/>
        </authorList>
    </citation>
    <scope>NUCLEOTIDE SEQUENCE [LARGE SCALE GENOMIC DNA]</scope>
    <source>
        <strain evidence="2">cv. Yunnan</strain>
    </source>
</reference>
<name>A0ACB9J9T2_9ASTR</name>
<reference evidence="1 2" key="2">
    <citation type="journal article" date="2022" name="Mol. Ecol. Resour.">
        <title>The genomes of chicory, endive, great burdock and yacon provide insights into Asteraceae paleo-polyploidization history and plant inulin production.</title>
        <authorList>
            <person name="Fan W."/>
            <person name="Wang S."/>
            <person name="Wang H."/>
            <person name="Wang A."/>
            <person name="Jiang F."/>
            <person name="Liu H."/>
            <person name="Zhao H."/>
            <person name="Xu D."/>
            <person name="Zhang Y."/>
        </authorList>
    </citation>
    <scope>NUCLEOTIDE SEQUENCE [LARGE SCALE GENOMIC DNA]</scope>
    <source>
        <strain evidence="2">cv. Yunnan</strain>
        <tissue evidence="1">Leaves</tissue>
    </source>
</reference>
<comment type="caution">
    <text evidence="1">The sequence shown here is derived from an EMBL/GenBank/DDBJ whole genome shotgun (WGS) entry which is preliminary data.</text>
</comment>
<protein>
    <submittedName>
        <fullName evidence="1">Uncharacterized protein</fullName>
    </submittedName>
</protein>
<gene>
    <name evidence="1" type="ORF">L1987_16149</name>
</gene>
<accession>A0ACB9J9T2</accession>